<keyword evidence="2" id="KW-0862">Zinc</keyword>
<keyword evidence="3" id="KW-0805">Transcription regulation</keyword>
<evidence type="ECO:0000256" key="4">
    <source>
        <dbReference type="ARBA" id="ARBA00023125"/>
    </source>
</evidence>
<dbReference type="GO" id="GO:0046872">
    <property type="term" value="F:metal ion binding"/>
    <property type="evidence" value="ECO:0007669"/>
    <property type="project" value="UniProtKB-KW"/>
</dbReference>
<name>A0AAD4IJ89_9PLEO</name>
<evidence type="ECO:0000256" key="2">
    <source>
        <dbReference type="ARBA" id="ARBA00022833"/>
    </source>
</evidence>
<gene>
    <name evidence="7" type="ORF">G6011_00645</name>
</gene>
<evidence type="ECO:0000256" key="5">
    <source>
        <dbReference type="ARBA" id="ARBA00023163"/>
    </source>
</evidence>
<proteinExistence type="predicted"/>
<keyword evidence="1" id="KW-0479">Metal-binding</keyword>
<dbReference type="GO" id="GO:0003677">
    <property type="term" value="F:DNA binding"/>
    <property type="evidence" value="ECO:0007669"/>
    <property type="project" value="UniProtKB-KW"/>
</dbReference>
<dbReference type="PANTHER" id="PTHR36206:SF12">
    <property type="entry name" value="ASPERCRYPTIN BIOSYNTHESIS CLUSTER-SPECIFIC TRANSCRIPTION REGULATOR ATNN-RELATED"/>
    <property type="match status" value="1"/>
</dbReference>
<dbReference type="InterPro" id="IPR052360">
    <property type="entry name" value="Transcr_Regulatory_Proteins"/>
</dbReference>
<evidence type="ECO:0000256" key="6">
    <source>
        <dbReference type="ARBA" id="ARBA00023242"/>
    </source>
</evidence>
<protein>
    <submittedName>
        <fullName evidence="7">Uncharacterized protein</fullName>
    </submittedName>
</protein>
<keyword evidence="8" id="KW-1185">Reference proteome</keyword>
<comment type="caution">
    <text evidence="7">The sequence shown here is derived from an EMBL/GenBank/DDBJ whole genome shotgun (WGS) entry which is preliminary data.</text>
</comment>
<evidence type="ECO:0000256" key="3">
    <source>
        <dbReference type="ARBA" id="ARBA00023015"/>
    </source>
</evidence>
<keyword evidence="4" id="KW-0238">DNA-binding</keyword>
<dbReference type="AlphaFoldDB" id="A0AAD4IJ89"/>
<organism evidence="7 8">
    <name type="scientific">Alternaria panax</name>
    <dbReference type="NCBI Taxonomy" id="48097"/>
    <lineage>
        <taxon>Eukaryota</taxon>
        <taxon>Fungi</taxon>
        <taxon>Dikarya</taxon>
        <taxon>Ascomycota</taxon>
        <taxon>Pezizomycotina</taxon>
        <taxon>Dothideomycetes</taxon>
        <taxon>Pleosporomycetidae</taxon>
        <taxon>Pleosporales</taxon>
        <taxon>Pleosporineae</taxon>
        <taxon>Pleosporaceae</taxon>
        <taxon>Alternaria</taxon>
        <taxon>Alternaria sect. Panax</taxon>
    </lineage>
</organism>
<keyword evidence="5" id="KW-0804">Transcription</keyword>
<evidence type="ECO:0000313" key="7">
    <source>
        <dbReference type="EMBL" id="KAG9195524.1"/>
    </source>
</evidence>
<sequence length="411" mass="47066">MYRRFSEGSDSHLTETAMLDKYLQFALRKSNQAIQTLVKKQKMSDKAARTDKVTLMTCAILFTSMCCLQGYQRDAIEHVRSGIRMLNEADEEEDERFGHPIELESLRTIFVGFDTQIRAMMPTHLSHTWVAKPKTKTLSTSLTQTLSLSALRAMLGHTQSLLNSIHAFNQKTKLRPAEEFNEVHSECTELIMRFNRGATIMEQFWKQAPTFGDEFLQPLTALELTQAQMEYLLRDPRSDLVVKFPCLNSFKQAQGLFKHPFDVTAQFVRIFELADKLLPLSGAHTPIFQTPMGPTSALWLISVRAPSSCQTLRKRAVRLMLTHPRREGFWDGMLAGQIAEEALRLEQERARAELGLFDHDLNHDLEVPEHLRIIAFYLTHPEDSDRTVKVEFSDARDLAIGIPGSVRWISW</sequence>
<evidence type="ECO:0000313" key="8">
    <source>
        <dbReference type="Proteomes" id="UP001199106"/>
    </source>
</evidence>
<evidence type="ECO:0000256" key="1">
    <source>
        <dbReference type="ARBA" id="ARBA00022723"/>
    </source>
</evidence>
<accession>A0AAD4IJ89</accession>
<reference evidence="7" key="1">
    <citation type="submission" date="2021-07" db="EMBL/GenBank/DDBJ databases">
        <title>Genome Resource of American Ginseng Black Spot Pathogen Alternaria panax.</title>
        <authorList>
            <person name="Qiu C."/>
            <person name="Wang W."/>
            <person name="Liu Z."/>
        </authorList>
    </citation>
    <scope>NUCLEOTIDE SEQUENCE</scope>
    <source>
        <strain evidence="7">BNCC115425</strain>
    </source>
</reference>
<dbReference type="Proteomes" id="UP001199106">
    <property type="component" value="Unassembled WGS sequence"/>
</dbReference>
<dbReference type="PANTHER" id="PTHR36206">
    <property type="entry name" value="ASPERCRYPTIN BIOSYNTHESIS CLUSTER-SPECIFIC TRANSCRIPTION REGULATOR ATNN-RELATED"/>
    <property type="match status" value="1"/>
</dbReference>
<keyword evidence="6" id="KW-0539">Nucleus</keyword>
<dbReference type="EMBL" id="JAANER010000001">
    <property type="protein sequence ID" value="KAG9195524.1"/>
    <property type="molecule type" value="Genomic_DNA"/>
</dbReference>